<proteinExistence type="predicted"/>
<dbReference type="AlphaFoldDB" id="A0A5B8NSX7"/>
<keyword evidence="1" id="KW-0614">Plasmid</keyword>
<reference evidence="1" key="1">
    <citation type="submission" date="2019-08" db="EMBL/GenBank/DDBJ databases">
        <title>Carotenoids and Carotenoid Binding Proteins in the Halophilic Cyanobacterium Euhalothece sp. ZM00.</title>
        <authorList>
            <person name="Cho S.M."/>
            <person name="Song J.Y."/>
            <person name="Park Y.-I."/>
        </authorList>
    </citation>
    <scope>NUCLEOTIDE SEQUENCE [LARGE SCALE GENOMIC DNA]</scope>
    <source>
        <strain evidence="1">Z-M001</strain>
        <plasmid evidence="1">pEu1</plasmid>
    </source>
</reference>
<dbReference type="Proteomes" id="UP000318453">
    <property type="component" value="Plasmid pEu1"/>
</dbReference>
<evidence type="ECO:0000313" key="2">
    <source>
        <dbReference type="Proteomes" id="UP000318453"/>
    </source>
</evidence>
<protein>
    <submittedName>
        <fullName evidence="1">Uncharacterized protein</fullName>
    </submittedName>
</protein>
<geneLocation type="plasmid" evidence="2">
    <name>peu1</name>
</geneLocation>
<evidence type="ECO:0000313" key="1">
    <source>
        <dbReference type="EMBL" id="QDZ41611.1"/>
    </source>
</evidence>
<dbReference type="KEGG" id="enn:FRE64_16695"/>
<organism evidence="1 2">
    <name type="scientific">Euhalothece natronophila Z-M001</name>
    <dbReference type="NCBI Taxonomy" id="522448"/>
    <lineage>
        <taxon>Bacteria</taxon>
        <taxon>Bacillati</taxon>
        <taxon>Cyanobacteriota</taxon>
        <taxon>Cyanophyceae</taxon>
        <taxon>Oscillatoriophycideae</taxon>
        <taxon>Chroococcales</taxon>
        <taxon>Halothecacae</taxon>
        <taxon>Halothece cluster</taxon>
        <taxon>Euhalothece</taxon>
    </lineage>
</organism>
<accession>A0A5B8NSX7</accession>
<sequence>MNETDFPRILLLTSCTGEKRYKPTNPLAQSDFRLSVCDSSGTRKPRREEELAEFATPASNIYTGAQHRQAMEGVKALRQALGSQAKAV</sequence>
<dbReference type="EMBL" id="CP042327">
    <property type="protein sequence ID" value="QDZ41611.1"/>
    <property type="molecule type" value="Genomic_DNA"/>
</dbReference>
<gene>
    <name evidence="1" type="ORF">FRE64_16695</name>
</gene>
<dbReference type="OrthoDB" id="233198at2"/>
<dbReference type="RefSeq" id="WP_146297516.1">
    <property type="nucleotide sequence ID" value="NZ_CP042327.1"/>
</dbReference>
<keyword evidence="2" id="KW-1185">Reference proteome</keyword>
<name>A0A5B8NSX7_9CHRO</name>